<dbReference type="InterPro" id="IPR041304">
    <property type="entry name" value="AbiTii"/>
</dbReference>
<keyword evidence="3" id="KW-1185">Reference proteome</keyword>
<dbReference type="Pfam" id="PF18864">
    <property type="entry name" value="AbiTii"/>
    <property type="match status" value="1"/>
</dbReference>
<evidence type="ECO:0000313" key="3">
    <source>
        <dbReference type="Proteomes" id="UP001515641"/>
    </source>
</evidence>
<protein>
    <recommendedName>
        <fullName evidence="1">AbiTii domain-containing protein</fullName>
    </recommendedName>
</protein>
<proteinExistence type="predicted"/>
<accession>A0ABX0L0U0</accession>
<gene>
    <name evidence="2" type="ORF">HA052_04320</name>
</gene>
<sequence>MTAIVHQLVNMATDPAVSTVDLLRKALVVARRLAVSELVDWIDGELNGYIGKELPDYRLLRGQLKALNPYNGPIPLMMPTAESTEHLTWTRVFQSVPELEQLAQSKHGVFSYFTAGMEQRLMQGMEVPMRPVISLSTVQIHGIVEKVRSRILEWALDLEERGVLGEGMTFTSQEKQMVQQLHYHFGDVSGSQIQIGSNSSNQIQNKTVNTDALKALIAVLQEAIDRGEVAGEPCEELRSELATLQAQAVSPKPKWQVLKVTANSIKSILENAAGGIVTAQALPYLAPFLN</sequence>
<dbReference type="RefSeq" id="WP_166450932.1">
    <property type="nucleotide sequence ID" value="NZ_JAAOMA010000004.1"/>
</dbReference>
<evidence type="ECO:0000313" key="2">
    <source>
        <dbReference type="EMBL" id="NHR04415.1"/>
    </source>
</evidence>
<comment type="caution">
    <text evidence="2">The sequence shown here is derived from an EMBL/GenBank/DDBJ whole genome shotgun (WGS) entry which is preliminary data.</text>
</comment>
<dbReference type="Proteomes" id="UP001515641">
    <property type="component" value="Unassembled WGS sequence"/>
</dbReference>
<organism evidence="2 3">
    <name type="scientific">Chromobacterium fluminis</name>
    <dbReference type="NCBI Taxonomy" id="3044269"/>
    <lineage>
        <taxon>Bacteria</taxon>
        <taxon>Pseudomonadati</taxon>
        <taxon>Pseudomonadota</taxon>
        <taxon>Betaproteobacteria</taxon>
        <taxon>Neisseriales</taxon>
        <taxon>Chromobacteriaceae</taxon>
        <taxon>Chromobacterium</taxon>
    </lineage>
</organism>
<dbReference type="EMBL" id="JAAOMA010000004">
    <property type="protein sequence ID" value="NHR04415.1"/>
    <property type="molecule type" value="Genomic_DNA"/>
</dbReference>
<name>A0ABX0L0U0_9NEIS</name>
<evidence type="ECO:0000259" key="1">
    <source>
        <dbReference type="Pfam" id="PF18864"/>
    </source>
</evidence>
<reference evidence="2 3" key="1">
    <citation type="submission" date="2020-03" db="EMBL/GenBank/DDBJ databases">
        <title>Draft genome sequence of environmentally isolated cultures.</title>
        <authorList>
            <person name="Wilson H.S."/>
            <person name="De Leon M.E."/>
        </authorList>
    </citation>
    <scope>NUCLEOTIDE SEQUENCE [LARGE SCALE GENOMIC DNA]</scope>
    <source>
        <strain evidence="2 3">HSC-31F16</strain>
    </source>
</reference>
<feature type="domain" description="AbiTii" evidence="1">
    <location>
        <begin position="4"/>
        <end position="181"/>
    </location>
</feature>